<name>A0A1Y2BYU3_9FUNG</name>
<dbReference type="Proteomes" id="UP000193642">
    <property type="component" value="Unassembled WGS sequence"/>
</dbReference>
<keyword evidence="2" id="KW-1185">Reference proteome</keyword>
<organism evidence="1 2">
    <name type="scientific">Rhizoclosmatium globosum</name>
    <dbReference type="NCBI Taxonomy" id="329046"/>
    <lineage>
        <taxon>Eukaryota</taxon>
        <taxon>Fungi</taxon>
        <taxon>Fungi incertae sedis</taxon>
        <taxon>Chytridiomycota</taxon>
        <taxon>Chytridiomycota incertae sedis</taxon>
        <taxon>Chytridiomycetes</taxon>
        <taxon>Chytridiales</taxon>
        <taxon>Chytriomycetaceae</taxon>
        <taxon>Rhizoclosmatium</taxon>
    </lineage>
</organism>
<protein>
    <submittedName>
        <fullName evidence="1">Uncharacterized protein</fullName>
    </submittedName>
</protein>
<accession>A0A1Y2BYU3</accession>
<dbReference type="AlphaFoldDB" id="A0A1Y2BYU3"/>
<proteinExistence type="predicted"/>
<comment type="caution">
    <text evidence="1">The sequence shown here is derived from an EMBL/GenBank/DDBJ whole genome shotgun (WGS) entry which is preliminary data.</text>
</comment>
<evidence type="ECO:0000313" key="1">
    <source>
        <dbReference type="EMBL" id="ORY39844.1"/>
    </source>
</evidence>
<reference evidence="1 2" key="1">
    <citation type="submission" date="2016-07" db="EMBL/GenBank/DDBJ databases">
        <title>Pervasive Adenine N6-methylation of Active Genes in Fungi.</title>
        <authorList>
            <consortium name="DOE Joint Genome Institute"/>
            <person name="Mondo S.J."/>
            <person name="Dannebaum R.O."/>
            <person name="Kuo R.C."/>
            <person name="Labutti K."/>
            <person name="Haridas S."/>
            <person name="Kuo A."/>
            <person name="Salamov A."/>
            <person name="Ahrendt S.R."/>
            <person name="Lipzen A."/>
            <person name="Sullivan W."/>
            <person name="Andreopoulos W.B."/>
            <person name="Clum A."/>
            <person name="Lindquist E."/>
            <person name="Daum C."/>
            <person name="Ramamoorthy G.K."/>
            <person name="Gryganskyi A."/>
            <person name="Culley D."/>
            <person name="Magnuson J.K."/>
            <person name="James T.Y."/>
            <person name="O'Malley M.A."/>
            <person name="Stajich J.E."/>
            <person name="Spatafora J.W."/>
            <person name="Visel A."/>
            <person name="Grigoriev I.V."/>
        </authorList>
    </citation>
    <scope>NUCLEOTIDE SEQUENCE [LARGE SCALE GENOMIC DNA]</scope>
    <source>
        <strain evidence="1 2">JEL800</strain>
    </source>
</reference>
<dbReference type="EMBL" id="MCGO01000037">
    <property type="protein sequence ID" value="ORY39844.1"/>
    <property type="molecule type" value="Genomic_DNA"/>
</dbReference>
<evidence type="ECO:0000313" key="2">
    <source>
        <dbReference type="Proteomes" id="UP000193642"/>
    </source>
</evidence>
<gene>
    <name evidence="1" type="ORF">BCR33DRAFT_828903</name>
</gene>
<sequence>MCTCNCNYERKQEPRVETDTCNAGNLADTTKSTFNLMDIRNFVDDTDIEMNASEQPLMPKDFMNFNPAIYFNNQVHHSSKNELQTNSGKTSNILKYEARLGSKRPITRMRISQYKKYVICSCGIKLTRLLHITTHLRRNTTCRIECNVGGCTAILNRQNVVNHFKKAHTKIAEKNPKAFQIITEENLQIGVCSQDIPQYLSKQYLPVFCSGLMKQE</sequence>